<dbReference type="EMBL" id="QZCH01000007">
    <property type="protein sequence ID" value="RJG48721.1"/>
    <property type="molecule type" value="Genomic_DNA"/>
</dbReference>
<evidence type="ECO:0000256" key="4">
    <source>
        <dbReference type="HAMAP-Rule" id="MF_00689"/>
    </source>
</evidence>
<dbReference type="Proteomes" id="UP000283255">
    <property type="component" value="Unassembled WGS sequence"/>
</dbReference>
<dbReference type="SUPFAM" id="SSF55729">
    <property type="entry name" value="Acyl-CoA N-acyltransferases (Nat)"/>
    <property type="match status" value="1"/>
</dbReference>
<dbReference type="GO" id="GO:0008914">
    <property type="term" value="F:leucyl-tRNA--protein transferase activity"/>
    <property type="evidence" value="ECO:0007669"/>
    <property type="project" value="UniProtKB-UniRule"/>
</dbReference>
<dbReference type="GO" id="GO:0005737">
    <property type="term" value="C:cytoplasm"/>
    <property type="evidence" value="ECO:0007669"/>
    <property type="project" value="UniProtKB-SubCell"/>
</dbReference>
<dbReference type="GO" id="GO:0004057">
    <property type="term" value="F:arginyl-tRNA--protein transferase activity"/>
    <property type="evidence" value="ECO:0007669"/>
    <property type="project" value="InterPro"/>
</dbReference>
<dbReference type="InterPro" id="IPR016181">
    <property type="entry name" value="Acyl_CoA_acyltransferase"/>
</dbReference>
<dbReference type="Pfam" id="PF04377">
    <property type="entry name" value="ATE_C"/>
    <property type="match status" value="1"/>
</dbReference>
<dbReference type="InterPro" id="IPR007472">
    <property type="entry name" value="N-end_Aminoacyl_Trfase_C"/>
</dbReference>
<accession>A0A418YGG8</accession>
<comment type="catalytic activity">
    <reaction evidence="4">
        <text>N-terminal L-glutamyl-[protein] + L-leucyl-tRNA(Leu) = N-terminal L-leucyl-L-glutamyl-[protein] + tRNA(Leu) + H(+)</text>
        <dbReference type="Rhea" id="RHEA:50412"/>
        <dbReference type="Rhea" id="RHEA-COMP:9613"/>
        <dbReference type="Rhea" id="RHEA-COMP:9622"/>
        <dbReference type="Rhea" id="RHEA-COMP:12664"/>
        <dbReference type="Rhea" id="RHEA-COMP:12668"/>
        <dbReference type="ChEBI" id="CHEBI:15378"/>
        <dbReference type="ChEBI" id="CHEBI:64721"/>
        <dbReference type="ChEBI" id="CHEBI:78442"/>
        <dbReference type="ChEBI" id="CHEBI:78494"/>
        <dbReference type="ChEBI" id="CHEBI:133041"/>
        <dbReference type="EC" id="2.3.2.29"/>
    </reaction>
</comment>
<dbReference type="InterPro" id="IPR030700">
    <property type="entry name" value="N-end_Aminoacyl_Trfase"/>
</dbReference>
<keyword evidence="8" id="KW-1185">Reference proteome</keyword>
<reference evidence="7 8" key="1">
    <citation type="submission" date="2018-09" db="EMBL/GenBank/DDBJ databases">
        <authorList>
            <person name="Wang F."/>
        </authorList>
    </citation>
    <scope>NUCLEOTIDE SEQUENCE [LARGE SCALE GENOMIC DNA]</scope>
    <source>
        <strain evidence="7 8">PLHSC7-2</strain>
    </source>
</reference>
<dbReference type="GO" id="GO:0071596">
    <property type="term" value="P:ubiquitin-dependent protein catabolic process via the N-end rule pathway"/>
    <property type="evidence" value="ECO:0007669"/>
    <property type="project" value="InterPro"/>
</dbReference>
<dbReference type="HAMAP" id="MF_00689">
    <property type="entry name" value="Bpt"/>
    <property type="match status" value="1"/>
</dbReference>
<dbReference type="Pfam" id="PF04376">
    <property type="entry name" value="ATE_N"/>
    <property type="match status" value="1"/>
</dbReference>
<feature type="domain" description="N-end aminoacyl transferase N-terminal" evidence="5">
    <location>
        <begin position="21"/>
        <end position="91"/>
    </location>
</feature>
<dbReference type="InterPro" id="IPR007471">
    <property type="entry name" value="N-end_Aminoacyl_Trfase_N"/>
</dbReference>
<name>A0A418YGG8_9GAMM</name>
<reference evidence="7 8" key="2">
    <citation type="submission" date="2019-01" db="EMBL/GenBank/DDBJ databases">
        <title>Motilimonas pumilus sp. nov., isolated from the gut of sea cucumber (Apostichopus japonicus).</title>
        <authorList>
            <person name="Wang F.-Q."/>
            <person name="Ren L.-H."/>
            <person name="Lin Y.-W."/>
            <person name="Sun G.-H."/>
            <person name="Du Z.-J."/>
            <person name="Zhao J.-X."/>
            <person name="Liu X.-J."/>
            <person name="Liu L.-J."/>
        </authorList>
    </citation>
    <scope>NUCLEOTIDE SEQUENCE [LARGE SCALE GENOMIC DNA]</scope>
    <source>
        <strain evidence="7 8">PLHSC7-2</strain>
    </source>
</reference>
<evidence type="ECO:0000256" key="2">
    <source>
        <dbReference type="ARBA" id="ARBA00022679"/>
    </source>
</evidence>
<dbReference type="AlphaFoldDB" id="A0A418YGG8"/>
<comment type="similarity">
    <text evidence="4">Belongs to the R-transferase family. Bpt subfamily.</text>
</comment>
<dbReference type="InterPro" id="IPR017138">
    <property type="entry name" value="Asp_Glu_LeuTrfase"/>
</dbReference>
<dbReference type="NCBIfam" id="NF002342">
    <property type="entry name" value="PRK01305.1-3"/>
    <property type="match status" value="1"/>
</dbReference>
<keyword evidence="1 4" id="KW-0963">Cytoplasm</keyword>
<evidence type="ECO:0000256" key="3">
    <source>
        <dbReference type="ARBA" id="ARBA00023315"/>
    </source>
</evidence>
<evidence type="ECO:0000259" key="5">
    <source>
        <dbReference type="Pfam" id="PF04376"/>
    </source>
</evidence>
<dbReference type="PANTHER" id="PTHR21367:SF1">
    <property type="entry name" value="ARGINYL-TRNA--PROTEIN TRANSFERASE 1"/>
    <property type="match status" value="1"/>
</dbReference>
<dbReference type="EC" id="2.3.2.29" evidence="4"/>
<dbReference type="NCBIfam" id="NF002345">
    <property type="entry name" value="PRK01305.2-2"/>
    <property type="match status" value="1"/>
</dbReference>
<dbReference type="RefSeq" id="WP_119910161.1">
    <property type="nucleotide sequence ID" value="NZ_QZCH01000007.1"/>
</dbReference>
<keyword evidence="2 4" id="KW-0808">Transferase</keyword>
<dbReference type="OrthoDB" id="9782022at2"/>
<sequence>MLEQANDKRNLVLKVGITPESDCSYLPDKQEQLLVLMDATMRTAPDYEQLLALGFRRSGDDLYRPHCASCHACQSVRVDCSTFKPSKSQKRLLNKNKDLSCRVSRTIQPHYYALYEKYINLRHADGSMFPATEKQYQHFVICHWLAPCFIEIYHEQTLIAVAVTDDLPHSCSAMYTFYDPDYETRSLGSYAILQQILFAQSQQKRWLYLGFQVDDCRKMNYKTRFKPYERLIKGEWHNFANKVAP</sequence>
<comment type="catalytic activity">
    <reaction evidence="4">
        <text>N-terminal L-aspartyl-[protein] + L-leucyl-tRNA(Leu) = N-terminal L-leucyl-L-aspartyl-[protein] + tRNA(Leu) + H(+)</text>
        <dbReference type="Rhea" id="RHEA:50420"/>
        <dbReference type="Rhea" id="RHEA-COMP:9613"/>
        <dbReference type="Rhea" id="RHEA-COMP:9622"/>
        <dbReference type="Rhea" id="RHEA-COMP:12669"/>
        <dbReference type="Rhea" id="RHEA-COMP:12674"/>
        <dbReference type="ChEBI" id="CHEBI:15378"/>
        <dbReference type="ChEBI" id="CHEBI:64720"/>
        <dbReference type="ChEBI" id="CHEBI:78442"/>
        <dbReference type="ChEBI" id="CHEBI:78494"/>
        <dbReference type="ChEBI" id="CHEBI:133042"/>
        <dbReference type="EC" id="2.3.2.29"/>
    </reaction>
</comment>
<evidence type="ECO:0000313" key="8">
    <source>
        <dbReference type="Proteomes" id="UP000283255"/>
    </source>
</evidence>
<gene>
    <name evidence="4" type="primary">bpt</name>
    <name evidence="7" type="ORF">D1Z90_07630</name>
</gene>
<dbReference type="PANTHER" id="PTHR21367">
    <property type="entry name" value="ARGININE-TRNA-PROTEIN TRANSFERASE 1"/>
    <property type="match status" value="1"/>
</dbReference>
<comment type="function">
    <text evidence="4">Functions in the N-end rule pathway of protein degradation where it conjugates Leu from its aminoacyl-tRNA to the N-termini of proteins containing an N-terminal aspartate or glutamate.</text>
</comment>
<comment type="subcellular location">
    <subcellularLocation>
        <location evidence="4">Cytoplasm</location>
    </subcellularLocation>
</comment>
<feature type="domain" description="N-end rule aminoacyl transferase C-terminal" evidence="6">
    <location>
        <begin position="111"/>
        <end position="231"/>
    </location>
</feature>
<dbReference type="NCBIfam" id="NF002346">
    <property type="entry name" value="PRK01305.2-3"/>
    <property type="match status" value="1"/>
</dbReference>
<dbReference type="NCBIfam" id="NF002341">
    <property type="entry name" value="PRK01305.1-1"/>
    <property type="match status" value="1"/>
</dbReference>
<dbReference type="PIRSF" id="PIRSF037208">
    <property type="entry name" value="ATE_pro_prd"/>
    <property type="match status" value="1"/>
</dbReference>
<organism evidence="7 8">
    <name type="scientific">Motilimonas pumila</name>
    <dbReference type="NCBI Taxonomy" id="2303987"/>
    <lineage>
        <taxon>Bacteria</taxon>
        <taxon>Pseudomonadati</taxon>
        <taxon>Pseudomonadota</taxon>
        <taxon>Gammaproteobacteria</taxon>
        <taxon>Alteromonadales</taxon>
        <taxon>Alteromonadales genera incertae sedis</taxon>
        <taxon>Motilimonas</taxon>
    </lineage>
</organism>
<evidence type="ECO:0000256" key="1">
    <source>
        <dbReference type="ARBA" id="ARBA00022490"/>
    </source>
</evidence>
<protein>
    <recommendedName>
        <fullName evidence="4">Aspartate/glutamate leucyltransferase</fullName>
        <ecNumber evidence="4">2.3.2.29</ecNumber>
    </recommendedName>
</protein>
<evidence type="ECO:0000313" key="7">
    <source>
        <dbReference type="EMBL" id="RJG48721.1"/>
    </source>
</evidence>
<comment type="caution">
    <text evidence="7">The sequence shown here is derived from an EMBL/GenBank/DDBJ whole genome shotgun (WGS) entry which is preliminary data.</text>
</comment>
<keyword evidence="3 4" id="KW-0012">Acyltransferase</keyword>
<proteinExistence type="inferred from homology"/>
<evidence type="ECO:0000259" key="6">
    <source>
        <dbReference type="Pfam" id="PF04377"/>
    </source>
</evidence>